<dbReference type="Proteomes" id="UP000178425">
    <property type="component" value="Unassembled WGS sequence"/>
</dbReference>
<feature type="transmembrane region" description="Helical" evidence="1">
    <location>
        <begin position="57"/>
        <end position="78"/>
    </location>
</feature>
<keyword evidence="1" id="KW-0472">Membrane</keyword>
<evidence type="ECO:0000313" key="3">
    <source>
        <dbReference type="Proteomes" id="UP000178425"/>
    </source>
</evidence>
<keyword evidence="1" id="KW-0812">Transmembrane</keyword>
<evidence type="ECO:0000256" key="1">
    <source>
        <dbReference type="SAM" id="Phobius"/>
    </source>
</evidence>
<protein>
    <submittedName>
        <fullName evidence="2">Uncharacterized protein</fullName>
    </submittedName>
</protein>
<name>A0A1F5WQB3_9BACT</name>
<keyword evidence="1" id="KW-1133">Transmembrane helix</keyword>
<sequence length="183" mass="21321">MLLKFAVFIKNWFGTFIKNLLILAITYKFFLWLYGIVYDFVMQTHALFVRFSAFNDFVFVVMAVIVATITVLLGLYPVTRFWIFRLKKVADEQSYFPIKCPAEGGGWMYGFSNHNYLSGGERLYDAVVFWGGFSRKFGLKASEFKRLNMTIPEVIMLAYVTPWIPFLTKVLPHDEEKQNSAEK</sequence>
<reference evidence="2 3" key="1">
    <citation type="journal article" date="2016" name="Nat. Commun.">
        <title>Thousands of microbial genomes shed light on interconnected biogeochemical processes in an aquifer system.</title>
        <authorList>
            <person name="Anantharaman K."/>
            <person name="Brown C.T."/>
            <person name="Hug L.A."/>
            <person name="Sharon I."/>
            <person name="Castelle C.J."/>
            <person name="Probst A.J."/>
            <person name="Thomas B.C."/>
            <person name="Singh A."/>
            <person name="Wilkins M.J."/>
            <person name="Karaoz U."/>
            <person name="Brodie E.L."/>
            <person name="Williams K.H."/>
            <person name="Hubbard S.S."/>
            <person name="Banfield J.F."/>
        </authorList>
    </citation>
    <scope>NUCLEOTIDE SEQUENCE [LARGE SCALE GENOMIC DNA]</scope>
</reference>
<proteinExistence type="predicted"/>
<gene>
    <name evidence="2" type="ORF">A2W54_03600</name>
</gene>
<dbReference type="AlphaFoldDB" id="A0A1F5WQB3"/>
<dbReference type="EMBL" id="MFHI01000034">
    <property type="protein sequence ID" value="OGF77858.1"/>
    <property type="molecule type" value="Genomic_DNA"/>
</dbReference>
<comment type="caution">
    <text evidence="2">The sequence shown here is derived from an EMBL/GenBank/DDBJ whole genome shotgun (WGS) entry which is preliminary data.</text>
</comment>
<organism evidence="2 3">
    <name type="scientific">Candidatus Giovannonibacteria bacterium RIFCSPHIGHO2_02_43_13</name>
    <dbReference type="NCBI Taxonomy" id="1798330"/>
    <lineage>
        <taxon>Bacteria</taxon>
        <taxon>Candidatus Giovannoniibacteriota</taxon>
    </lineage>
</organism>
<evidence type="ECO:0000313" key="2">
    <source>
        <dbReference type="EMBL" id="OGF77858.1"/>
    </source>
</evidence>
<accession>A0A1F5WQB3</accession>
<feature type="transmembrane region" description="Helical" evidence="1">
    <location>
        <begin position="20"/>
        <end position="37"/>
    </location>
</feature>